<dbReference type="GO" id="GO:0006886">
    <property type="term" value="P:intracellular protein transport"/>
    <property type="evidence" value="ECO:0007669"/>
    <property type="project" value="InterPro"/>
</dbReference>
<dbReference type="Pfam" id="PF04091">
    <property type="entry name" value="Sec15_C"/>
    <property type="match status" value="1"/>
</dbReference>
<evidence type="ECO:0000259" key="7">
    <source>
        <dbReference type="Pfam" id="PF04091"/>
    </source>
</evidence>
<comment type="function">
    <text evidence="5">Component of the exocyst complex involved in the docking of exocytic vesicles with fusion sites on the plasma membrane.</text>
</comment>
<keyword evidence="2 5" id="KW-0813">Transport</keyword>
<dbReference type="OrthoDB" id="10267033at2759"/>
<evidence type="ECO:0000256" key="5">
    <source>
        <dbReference type="PIRNR" id="PIRNR025007"/>
    </source>
</evidence>
<dbReference type="InterPro" id="IPR042044">
    <property type="entry name" value="EXOC6PINT-1/Sec15/Tip20_C_dom2"/>
</dbReference>
<dbReference type="InterPro" id="IPR042045">
    <property type="entry name" value="EXOC6/Sec15_C_dom1"/>
</dbReference>
<sequence length="810" mass="91339">MPARLEPTFDNGPAVRQIIAPGTDAEFLDHLIEGMHGANPTELVHSLERMAVDRDAEIEDMCTSNHQEFINSVNELDRGRDDCTSLGSEILNLVQSYQTNTDNLAAQKKNLVDSRSVRQNVDESADSLRQCLEVLRLSNQVHELVGKQNHYAALRALDDLRSLLRLRESSRYKVLELIEKSIPATQKMIAEAVMTDLNTWLYHIRDVSQYIGEVAMFNTEQRRTRQKERGATDDYLATFKLNSPIELVADETDEFDVLNNEEAEVNVDFTPLFECLHIHEALDQLESFRTEYAITRRRQKELIVPTVLRLTDVEASELKELLESIVGFSIIEKATMRKTEGLRSAVDVDELWDSMCQSAITLMSSAIQTVDNAEMLLKVTGVVSLFIQTMESWGYHASSLNHFLMTLFEKYAFLLKKRCSEDFQEIVATDDYMPMPISTIEEYDKIIDVGWYTPDKPREEIVFPCVLPFSQMYPMCCIDIRNFLNQVYSAPDDTINRSSLIDETIRNSLDELLSDRICQPLIERLRSQYPGQIVQILTNFEHFERACIELQGDLAQARAARSRTGPVVLKATKDFHAARQKARDRIFELVNSKINDLIETAEYNWNAMGPVTEPSNYMTELTRYLSNIMNSVLLGLPTDVKDLIYFDALSNAATGILSLPLDPSVPAISPSAMQLLVLDVQHLTSFVAALPQPTSTQLQRRSTSSNAALKDAPVLLNRTVEELSQTISLMASEDPNEFFDISLRSKKYAAVDARNGPVLLDKVEKGSHGGAVQGDGASMMSTNVGGKEKTSERFRRMMGGLRNVGEANRD</sequence>
<dbReference type="Pfam" id="PF20651">
    <property type="entry name" value="EXOC6_Sec15_N"/>
    <property type="match status" value="1"/>
</dbReference>
<dbReference type="GO" id="GO:0090522">
    <property type="term" value="P:vesicle tethering involved in exocytosis"/>
    <property type="evidence" value="ECO:0007669"/>
    <property type="project" value="UniProtKB-UniRule"/>
</dbReference>
<evidence type="ECO:0000259" key="8">
    <source>
        <dbReference type="Pfam" id="PF20651"/>
    </source>
</evidence>
<comment type="caution">
    <text evidence="9">The sequence shown here is derived from an EMBL/GenBank/DDBJ whole genome shotgun (WGS) entry which is preliminary data.</text>
</comment>
<reference evidence="9 10" key="1">
    <citation type="submission" date="2019-06" db="EMBL/GenBank/DDBJ databases">
        <title>A chromosomal-level reference genome of Carpinus fangiana (Coryloideae, Betulaceae).</title>
        <authorList>
            <person name="Yang X."/>
            <person name="Wang Z."/>
            <person name="Zhang L."/>
            <person name="Hao G."/>
            <person name="Liu J."/>
            <person name="Yang Y."/>
        </authorList>
    </citation>
    <scope>NUCLEOTIDE SEQUENCE [LARGE SCALE GENOMIC DNA]</scope>
    <source>
        <strain evidence="9">Cfa_2016G</strain>
        <tissue evidence="9">Leaf</tissue>
    </source>
</reference>
<dbReference type="Proteomes" id="UP000327013">
    <property type="component" value="Unassembled WGS sequence"/>
</dbReference>
<dbReference type="AlphaFoldDB" id="A0A5N6KWH1"/>
<comment type="similarity">
    <text evidence="1 5">Belongs to the SEC15 family.</text>
</comment>
<proteinExistence type="inferred from homology"/>
<evidence type="ECO:0000256" key="2">
    <source>
        <dbReference type="ARBA" id="ARBA00022448"/>
    </source>
</evidence>
<dbReference type="PANTHER" id="PTHR12702">
    <property type="entry name" value="SEC15"/>
    <property type="match status" value="1"/>
</dbReference>
<gene>
    <name evidence="9" type="ORF">FH972_023672</name>
</gene>
<dbReference type="PANTHER" id="PTHR12702:SF0">
    <property type="entry name" value="EXOCYST COMPLEX COMPONENT 6"/>
    <property type="match status" value="1"/>
</dbReference>
<keyword evidence="4" id="KW-0175">Coiled coil</keyword>
<keyword evidence="10" id="KW-1185">Reference proteome</keyword>
<dbReference type="InterPro" id="IPR048359">
    <property type="entry name" value="EXOC6_Sec15_N"/>
</dbReference>
<dbReference type="EMBL" id="VIBQ01000014">
    <property type="protein sequence ID" value="KAB8349653.1"/>
    <property type="molecule type" value="Genomic_DNA"/>
</dbReference>
<dbReference type="GO" id="GO:0016020">
    <property type="term" value="C:membrane"/>
    <property type="evidence" value="ECO:0007669"/>
    <property type="project" value="TreeGrafter"/>
</dbReference>
<dbReference type="Gene3D" id="1.20.58.670">
    <property type="entry name" value="Dsl1p vesicle tethering complex, Tip20p subunit, domain D"/>
    <property type="match status" value="1"/>
</dbReference>
<evidence type="ECO:0000256" key="3">
    <source>
        <dbReference type="ARBA" id="ARBA00022483"/>
    </source>
</evidence>
<dbReference type="InterPro" id="IPR007225">
    <property type="entry name" value="EXOC6/Sec15"/>
</dbReference>
<accession>A0A5N6KWH1</accession>
<dbReference type="Gene3D" id="1.10.357.30">
    <property type="entry name" value="Exocyst complex subunit Sec15 C-terminal domain, N-terminal subdomain"/>
    <property type="match status" value="1"/>
</dbReference>
<feature type="domain" description="Exocyst complex subunit EXOC6/Sec15 C-terminal" evidence="7">
    <location>
        <begin position="399"/>
        <end position="762"/>
    </location>
</feature>
<protein>
    <recommendedName>
        <fullName evidence="5">Exocyst complex component</fullName>
    </recommendedName>
</protein>
<dbReference type="PIRSF" id="PIRSF025007">
    <property type="entry name" value="Sec15"/>
    <property type="match status" value="1"/>
</dbReference>
<dbReference type="GO" id="GO:0000145">
    <property type="term" value="C:exocyst"/>
    <property type="evidence" value="ECO:0007669"/>
    <property type="project" value="UniProtKB-UniRule"/>
</dbReference>
<feature type="domain" description="Exocyst complex component EXOC6/Sec15 N-terminal" evidence="8">
    <location>
        <begin position="47"/>
        <end position="216"/>
    </location>
</feature>
<dbReference type="InterPro" id="IPR046361">
    <property type="entry name" value="EXOC6/Sec15_C"/>
</dbReference>
<evidence type="ECO:0000313" key="10">
    <source>
        <dbReference type="Proteomes" id="UP000327013"/>
    </source>
</evidence>
<evidence type="ECO:0000256" key="4">
    <source>
        <dbReference type="ARBA" id="ARBA00023054"/>
    </source>
</evidence>
<name>A0A5N6KWH1_9ROSI</name>
<dbReference type="GO" id="GO:0006893">
    <property type="term" value="P:Golgi to plasma membrane transport"/>
    <property type="evidence" value="ECO:0007669"/>
    <property type="project" value="TreeGrafter"/>
</dbReference>
<evidence type="ECO:0000313" key="9">
    <source>
        <dbReference type="EMBL" id="KAB8349653.1"/>
    </source>
</evidence>
<keyword evidence="3 5" id="KW-0268">Exocytosis</keyword>
<feature type="region of interest" description="Disordered" evidence="6">
    <location>
        <begin position="764"/>
        <end position="791"/>
    </location>
</feature>
<evidence type="ECO:0000256" key="1">
    <source>
        <dbReference type="ARBA" id="ARBA00007944"/>
    </source>
</evidence>
<organism evidence="9 10">
    <name type="scientific">Carpinus fangiana</name>
    <dbReference type="NCBI Taxonomy" id="176857"/>
    <lineage>
        <taxon>Eukaryota</taxon>
        <taxon>Viridiplantae</taxon>
        <taxon>Streptophyta</taxon>
        <taxon>Embryophyta</taxon>
        <taxon>Tracheophyta</taxon>
        <taxon>Spermatophyta</taxon>
        <taxon>Magnoliopsida</taxon>
        <taxon>eudicotyledons</taxon>
        <taxon>Gunneridae</taxon>
        <taxon>Pentapetalae</taxon>
        <taxon>rosids</taxon>
        <taxon>fabids</taxon>
        <taxon>Fagales</taxon>
        <taxon>Betulaceae</taxon>
        <taxon>Carpinus</taxon>
    </lineage>
</organism>
<evidence type="ECO:0000256" key="6">
    <source>
        <dbReference type="SAM" id="MobiDB-lite"/>
    </source>
</evidence>